<keyword evidence="5 10" id="KW-0812">Transmembrane</keyword>
<evidence type="ECO:0000256" key="12">
    <source>
        <dbReference type="SAM" id="SignalP"/>
    </source>
</evidence>
<protein>
    <submittedName>
        <fullName evidence="15">TonB-dependent receptor</fullName>
    </submittedName>
</protein>
<dbReference type="EMBL" id="JAQQXR010000006">
    <property type="protein sequence ID" value="MDC8759210.1"/>
    <property type="molecule type" value="Genomic_DNA"/>
</dbReference>
<sequence>MNIKTMAQAVGIGMALLAQQAVAQEQREPQGGDGKVVFQPLNISGEAVAAEQAALEKPGAFSSRGADTKLQSLDNVVRGIPGTFTQIDPGQGAISVNIRGLSGYGRVNMMVDGISQNYYGSSPSEVSHGAVPSSQFGALIDPNFIVGVDVSRGNPAGADGINALAGSANFRTIGVDDVVFSGKQYGARSKMLVGSNGTGRSGMLAVAGKTSAFGDGGSVGFMAAASTSSIGASYQNGKGTDSGEFGFGYNQSYKQNPKSQLLKLELKLNAFHSAELAARAYRNKFTRRDIASDDFYIKYNYSPFSELVNLNVTASSGHGNQKFMPGAAFTFINSNTENKSDAIDINNTSKFNLAGGDVSLNYGGKLMRNKYSKHVESLIEDPKANWEAIENNPFGPEGVQKISSLYAGMEFNKGIYQLSAGLNYTSYTLSGYKPACDERVQCFPQGAAHIDLKERGVGPSLLLSADVKPWFQPFFSFAKTMRGPNPQEVFFANDGGASMNPFLKGEKSTTYQLGFHSAGHGLLFKDDALRYKAVYYRSKVDGYISSQSYVICKGGRKCRVAEVQGADGETLSSEKMSDYVTTMYIYTNSTTPVHTSGIELEADYRVGVAYARLSYSKEKTSQPTSIASGWFGAGDISELPDVYYSIDAGVKLLGDKLTLGGIVKHTGNNRRLSPELAESTVTGDIEKVANAKTPVLIDLYGSYQVSKNLFLRLSVQNLMNKDYSEALNRLNSMPSQASENTPANTARSRTYVAGLEYRF</sequence>
<keyword evidence="4 10" id="KW-1134">Transmembrane beta strand</keyword>
<keyword evidence="8 15" id="KW-0675">Receptor</keyword>
<dbReference type="PROSITE" id="PS52016">
    <property type="entry name" value="TONB_DEPENDENT_REC_3"/>
    <property type="match status" value="1"/>
</dbReference>
<dbReference type="InterPro" id="IPR012910">
    <property type="entry name" value="Plug_dom"/>
</dbReference>
<keyword evidence="3 10" id="KW-0813">Transport</keyword>
<dbReference type="SUPFAM" id="SSF56935">
    <property type="entry name" value="Porins"/>
    <property type="match status" value="1"/>
</dbReference>
<dbReference type="PANTHER" id="PTHR30069">
    <property type="entry name" value="TONB-DEPENDENT OUTER MEMBRANE RECEPTOR"/>
    <property type="match status" value="1"/>
</dbReference>
<feature type="domain" description="TonB-dependent receptor plug" evidence="14">
    <location>
        <begin position="67"/>
        <end position="166"/>
    </location>
</feature>
<accession>A0ABT5K3F2</accession>
<evidence type="ECO:0000256" key="7">
    <source>
        <dbReference type="ARBA" id="ARBA00023136"/>
    </source>
</evidence>
<keyword evidence="7 10" id="KW-0472">Membrane</keyword>
<evidence type="ECO:0000256" key="3">
    <source>
        <dbReference type="ARBA" id="ARBA00022448"/>
    </source>
</evidence>
<keyword evidence="16" id="KW-1185">Reference proteome</keyword>
<dbReference type="PANTHER" id="PTHR30069:SF50">
    <property type="entry name" value="TONB-DEPENDENT RECEPTOR HI_1217-RELATED"/>
    <property type="match status" value="1"/>
</dbReference>
<dbReference type="RefSeq" id="WP_273672254.1">
    <property type="nucleotide sequence ID" value="NZ_JAQQXR010000006.1"/>
</dbReference>
<dbReference type="InterPro" id="IPR036942">
    <property type="entry name" value="Beta-barrel_TonB_sf"/>
</dbReference>
<keyword evidence="12" id="KW-0732">Signal</keyword>
<evidence type="ECO:0000259" key="13">
    <source>
        <dbReference type="Pfam" id="PF00593"/>
    </source>
</evidence>
<keyword evidence="9 10" id="KW-0998">Cell outer membrane</keyword>
<comment type="subcellular location">
    <subcellularLocation>
        <location evidence="1 10">Cell outer membrane</location>
        <topology evidence="1 10">Multi-pass membrane protein</topology>
    </subcellularLocation>
</comment>
<evidence type="ECO:0000256" key="4">
    <source>
        <dbReference type="ARBA" id="ARBA00022452"/>
    </source>
</evidence>
<dbReference type="Gene3D" id="2.40.170.20">
    <property type="entry name" value="TonB-dependent receptor, beta-barrel domain"/>
    <property type="match status" value="1"/>
</dbReference>
<dbReference type="Pfam" id="PF00593">
    <property type="entry name" value="TonB_dep_Rec_b-barrel"/>
    <property type="match status" value="1"/>
</dbReference>
<name>A0ABT5K3F2_9BURK</name>
<evidence type="ECO:0000313" key="15">
    <source>
        <dbReference type="EMBL" id="MDC8759210.1"/>
    </source>
</evidence>
<evidence type="ECO:0000256" key="2">
    <source>
        <dbReference type="ARBA" id="ARBA00009810"/>
    </source>
</evidence>
<dbReference type="Pfam" id="PF07715">
    <property type="entry name" value="Plug"/>
    <property type="match status" value="1"/>
</dbReference>
<gene>
    <name evidence="15" type="ORF">OIK44_16635</name>
</gene>
<dbReference type="InterPro" id="IPR039426">
    <property type="entry name" value="TonB-dep_rcpt-like"/>
</dbReference>
<evidence type="ECO:0000256" key="10">
    <source>
        <dbReference type="PROSITE-ProRule" id="PRU01360"/>
    </source>
</evidence>
<feature type="domain" description="TonB-dependent receptor-like beta-barrel" evidence="13">
    <location>
        <begin position="236"/>
        <end position="718"/>
    </location>
</feature>
<evidence type="ECO:0000256" key="6">
    <source>
        <dbReference type="ARBA" id="ARBA00023077"/>
    </source>
</evidence>
<evidence type="ECO:0000313" key="16">
    <source>
        <dbReference type="Proteomes" id="UP001221208"/>
    </source>
</evidence>
<proteinExistence type="inferred from homology"/>
<evidence type="ECO:0000256" key="5">
    <source>
        <dbReference type="ARBA" id="ARBA00022692"/>
    </source>
</evidence>
<comment type="caution">
    <text evidence="15">The sequence shown here is derived from an EMBL/GenBank/DDBJ whole genome shotgun (WGS) entry which is preliminary data.</text>
</comment>
<feature type="chain" id="PRO_5046901891" evidence="12">
    <location>
        <begin position="24"/>
        <end position="759"/>
    </location>
</feature>
<evidence type="ECO:0000256" key="8">
    <source>
        <dbReference type="ARBA" id="ARBA00023170"/>
    </source>
</evidence>
<evidence type="ECO:0000256" key="11">
    <source>
        <dbReference type="RuleBase" id="RU003357"/>
    </source>
</evidence>
<dbReference type="Proteomes" id="UP001221208">
    <property type="component" value="Unassembled WGS sequence"/>
</dbReference>
<reference evidence="15 16" key="1">
    <citation type="submission" date="2022-10" db="EMBL/GenBank/DDBJ databases">
        <title>Janthinobacterium sp. hw3 Genome sequencing.</title>
        <authorList>
            <person name="Park S."/>
        </authorList>
    </citation>
    <scope>NUCLEOTIDE SEQUENCE [LARGE SCALE GENOMIC DNA]</scope>
    <source>
        <strain evidence="16">hw3</strain>
    </source>
</reference>
<comment type="similarity">
    <text evidence="2 10 11">Belongs to the TonB-dependent receptor family.</text>
</comment>
<evidence type="ECO:0000256" key="1">
    <source>
        <dbReference type="ARBA" id="ARBA00004571"/>
    </source>
</evidence>
<feature type="signal peptide" evidence="12">
    <location>
        <begin position="1"/>
        <end position="23"/>
    </location>
</feature>
<organism evidence="15 16">
    <name type="scientific">Janthinobacterium fluminis</name>
    <dbReference type="NCBI Taxonomy" id="2987524"/>
    <lineage>
        <taxon>Bacteria</taxon>
        <taxon>Pseudomonadati</taxon>
        <taxon>Pseudomonadota</taxon>
        <taxon>Betaproteobacteria</taxon>
        <taxon>Burkholderiales</taxon>
        <taxon>Oxalobacteraceae</taxon>
        <taxon>Janthinobacterium</taxon>
    </lineage>
</organism>
<dbReference type="Gene3D" id="2.170.130.10">
    <property type="entry name" value="TonB-dependent receptor, plug domain"/>
    <property type="match status" value="1"/>
</dbReference>
<evidence type="ECO:0000259" key="14">
    <source>
        <dbReference type="Pfam" id="PF07715"/>
    </source>
</evidence>
<dbReference type="InterPro" id="IPR000531">
    <property type="entry name" value="Beta-barrel_TonB"/>
</dbReference>
<dbReference type="InterPro" id="IPR037066">
    <property type="entry name" value="Plug_dom_sf"/>
</dbReference>
<evidence type="ECO:0000256" key="9">
    <source>
        <dbReference type="ARBA" id="ARBA00023237"/>
    </source>
</evidence>
<keyword evidence="6 11" id="KW-0798">TonB box</keyword>